<evidence type="ECO:0000256" key="7">
    <source>
        <dbReference type="PIRNR" id="PIRNR000535"/>
    </source>
</evidence>
<dbReference type="CDD" id="cd01164">
    <property type="entry name" value="FruK_PfkB_like"/>
    <property type="match status" value="1"/>
</dbReference>
<evidence type="ECO:0000313" key="11">
    <source>
        <dbReference type="Proteomes" id="UP000830167"/>
    </source>
</evidence>
<name>A0ABY4CY56_9BACL</name>
<comment type="function">
    <text evidence="8">Catalyzes the ATP-dependent phosphorylation of fructose-l-phosphate to fructose-l,6-bisphosphate.</text>
</comment>
<dbReference type="InterPro" id="IPR022463">
    <property type="entry name" value="1-PFruKinase"/>
</dbReference>
<keyword evidence="7" id="KW-0423">Lactose metabolism</keyword>
<dbReference type="EMBL" id="CP089291">
    <property type="protein sequence ID" value="UOF92835.1"/>
    <property type="molecule type" value="Genomic_DNA"/>
</dbReference>
<dbReference type="EC" id="2.7.1.144" evidence="7"/>
<dbReference type="PANTHER" id="PTHR46566:SF2">
    <property type="entry name" value="ATP-DEPENDENT 6-PHOSPHOFRUCTOKINASE ISOZYME 2"/>
    <property type="match status" value="1"/>
</dbReference>
<sequence length="305" mass="32883">MTVTVNPAIDLTVYTDSLQIGEINAVESMRKDSGGKGINVSKVLKNLDVLTVATGFLAGEAGCWIRDELKNKSISHDFLETSGETRTNVKIIASDVETQLNGSGPELTETDINRLIEKLNDLLQDGDGLILAGSLPKQTDPGMYRQIIQSLKNQVFVAVDTSGAALAETIEARPHFLKPNEEELNQLFDTALETETEIIDAAYKLREKGVEIVLISRGEKGSIMVSAAGTCKAIPPVITPVSTIGAGDSTVAGFVSKYLQTKDLIRSLRFANACGVATTLKPGSQVCSRIEVENMLDQIQLDCER</sequence>
<evidence type="ECO:0000256" key="3">
    <source>
        <dbReference type="ARBA" id="ARBA00022741"/>
    </source>
</evidence>
<protein>
    <recommendedName>
        <fullName evidence="7">Tagatose-6-phosphate kinase</fullName>
        <ecNumber evidence="7">2.7.1.144</ecNumber>
    </recommendedName>
</protein>
<comment type="similarity">
    <text evidence="7">Belongs to the carbohydrate kinase PfkB family. LacC subfamily.</text>
</comment>
<dbReference type="RefSeq" id="WP_347439490.1">
    <property type="nucleotide sequence ID" value="NZ_CP089291.1"/>
</dbReference>
<dbReference type="Gene3D" id="3.40.1190.20">
    <property type="match status" value="1"/>
</dbReference>
<evidence type="ECO:0000313" key="10">
    <source>
        <dbReference type="EMBL" id="UOF92835.1"/>
    </source>
</evidence>
<evidence type="ECO:0000256" key="8">
    <source>
        <dbReference type="RuleBase" id="RU369061"/>
    </source>
</evidence>
<comment type="catalytic activity">
    <reaction evidence="7">
        <text>D-tagatofuranose 6-phosphate + ATP = D-tagatofuranose 1,6-bisphosphate + ADP + H(+)</text>
        <dbReference type="Rhea" id="RHEA:12420"/>
        <dbReference type="ChEBI" id="CHEBI:15378"/>
        <dbReference type="ChEBI" id="CHEBI:30616"/>
        <dbReference type="ChEBI" id="CHEBI:58694"/>
        <dbReference type="ChEBI" id="CHEBI:58695"/>
        <dbReference type="ChEBI" id="CHEBI:456216"/>
        <dbReference type="EC" id="2.7.1.144"/>
    </reaction>
</comment>
<organism evidence="10 11">
    <name type="scientific">Fodinisporobacter ferrooxydans</name>
    <dbReference type="NCBI Taxonomy" id="2901836"/>
    <lineage>
        <taxon>Bacteria</taxon>
        <taxon>Bacillati</taxon>
        <taxon>Bacillota</taxon>
        <taxon>Bacilli</taxon>
        <taxon>Bacillales</taxon>
        <taxon>Alicyclobacillaceae</taxon>
        <taxon>Fodinisporobacter</taxon>
    </lineage>
</organism>
<dbReference type="GO" id="GO:0008662">
    <property type="term" value="F:1-phosphofructokinase activity"/>
    <property type="evidence" value="ECO:0007669"/>
    <property type="project" value="UniProtKB-EC"/>
</dbReference>
<dbReference type="InterPro" id="IPR002173">
    <property type="entry name" value="Carboh/pur_kinase_PfkB_CS"/>
</dbReference>
<comment type="catalytic activity">
    <reaction evidence="6 8">
        <text>beta-D-fructose 1-phosphate + ATP = beta-D-fructose 1,6-bisphosphate + ADP + H(+)</text>
        <dbReference type="Rhea" id="RHEA:14213"/>
        <dbReference type="ChEBI" id="CHEBI:15378"/>
        <dbReference type="ChEBI" id="CHEBI:30616"/>
        <dbReference type="ChEBI" id="CHEBI:32966"/>
        <dbReference type="ChEBI" id="CHEBI:138881"/>
        <dbReference type="ChEBI" id="CHEBI:456216"/>
        <dbReference type="EC" id="2.7.1.56"/>
    </reaction>
</comment>
<evidence type="ECO:0000259" key="9">
    <source>
        <dbReference type="Pfam" id="PF00294"/>
    </source>
</evidence>
<dbReference type="PIRSF" id="PIRSF000535">
    <property type="entry name" value="1PFK/6PFK/LacC"/>
    <property type="match status" value="1"/>
</dbReference>
<keyword evidence="11" id="KW-1185">Reference proteome</keyword>
<proteinExistence type="inferred from homology"/>
<keyword evidence="5 7" id="KW-0067">ATP-binding</keyword>
<dbReference type="NCBIfam" id="TIGR03168">
    <property type="entry name" value="1-PFK"/>
    <property type="match status" value="1"/>
</dbReference>
<keyword evidence="2 7" id="KW-0808">Transferase</keyword>
<feature type="domain" description="Carbohydrate kinase PfkB" evidence="9">
    <location>
        <begin position="9"/>
        <end position="288"/>
    </location>
</feature>
<gene>
    <name evidence="10" type="primary">pfkB</name>
    <name evidence="10" type="ORF">LSG31_10850</name>
</gene>
<evidence type="ECO:0000256" key="4">
    <source>
        <dbReference type="ARBA" id="ARBA00022777"/>
    </source>
</evidence>
<dbReference type="InterPro" id="IPR017583">
    <property type="entry name" value="Tagatose/fructose_Pkinase"/>
</dbReference>
<dbReference type="InterPro" id="IPR029056">
    <property type="entry name" value="Ribokinase-like"/>
</dbReference>
<evidence type="ECO:0000256" key="6">
    <source>
        <dbReference type="ARBA" id="ARBA00047745"/>
    </source>
</evidence>
<dbReference type="Pfam" id="PF00294">
    <property type="entry name" value="PfkB"/>
    <property type="match status" value="1"/>
</dbReference>
<keyword evidence="3 7" id="KW-0547">Nucleotide-binding</keyword>
<evidence type="ECO:0000256" key="1">
    <source>
        <dbReference type="ARBA" id="ARBA00005380"/>
    </source>
</evidence>
<dbReference type="PROSITE" id="PS00584">
    <property type="entry name" value="PFKB_KINASES_2"/>
    <property type="match status" value="1"/>
</dbReference>
<accession>A0ABY4CY56</accession>
<dbReference type="SUPFAM" id="SSF53613">
    <property type="entry name" value="Ribokinase-like"/>
    <property type="match status" value="1"/>
</dbReference>
<dbReference type="NCBIfam" id="TIGR03828">
    <property type="entry name" value="pfkB"/>
    <property type="match status" value="1"/>
</dbReference>
<reference evidence="10" key="1">
    <citation type="submission" date="2021-12" db="EMBL/GenBank/DDBJ databases">
        <title>Alicyclobacillaceae gen. nov., sp. nov., isolated from chalcocite enrichment system.</title>
        <authorList>
            <person name="Jiang Z."/>
        </authorList>
    </citation>
    <scope>NUCLEOTIDE SEQUENCE</scope>
    <source>
        <strain evidence="10">MYW30-H2</strain>
    </source>
</reference>
<dbReference type="PANTHER" id="PTHR46566">
    <property type="entry name" value="1-PHOSPHOFRUCTOKINASE-RELATED"/>
    <property type="match status" value="1"/>
</dbReference>
<dbReference type="InterPro" id="IPR011611">
    <property type="entry name" value="PfkB_dom"/>
</dbReference>
<dbReference type="Proteomes" id="UP000830167">
    <property type="component" value="Chromosome"/>
</dbReference>
<evidence type="ECO:0000256" key="2">
    <source>
        <dbReference type="ARBA" id="ARBA00022679"/>
    </source>
</evidence>
<keyword evidence="4 8" id="KW-0418">Kinase</keyword>
<comment type="similarity">
    <text evidence="1">Belongs to the carbohydrate kinase pfkB family.</text>
</comment>
<evidence type="ECO:0000256" key="5">
    <source>
        <dbReference type="ARBA" id="ARBA00022840"/>
    </source>
</evidence>
<comment type="pathway">
    <text evidence="7">Carbohydrate metabolism; D-tagatose 6-phosphate degradation; D-glyceraldehyde 3-phosphate and glycerone phosphate from D-tagatose 6-phosphate: step 1/2.</text>
</comment>